<name>A0ABN7VAV6_GIGMA</name>
<dbReference type="InterPro" id="IPR009057">
    <property type="entry name" value="Homeodomain-like_sf"/>
</dbReference>
<evidence type="ECO:0000313" key="1">
    <source>
        <dbReference type="EMBL" id="CAG8751310.1"/>
    </source>
</evidence>
<accession>A0ABN7VAV6</accession>
<evidence type="ECO:0000313" key="2">
    <source>
        <dbReference type="Proteomes" id="UP000789901"/>
    </source>
</evidence>
<dbReference type="Proteomes" id="UP000789901">
    <property type="component" value="Unassembled WGS sequence"/>
</dbReference>
<dbReference type="CDD" id="cd11660">
    <property type="entry name" value="SANT_TRF"/>
    <property type="match status" value="1"/>
</dbReference>
<comment type="caution">
    <text evidence="1">The sequence shown here is derived from an EMBL/GenBank/DDBJ whole genome shotgun (WGS) entry which is preliminary data.</text>
</comment>
<sequence length="139" mass="16238">MSSNNCEKIVEIAEPSQEMHITMTNNHKEIMKRNQEIPKMLSNISNSCEEIVNQNQKTLITSSNSSNNCRIRIKWTEKELNALEAGMKNYRTSWKKIRDEYTDLCNRKPLQLKDKAHNEKLHRKRIGIKIGVFKYATGD</sequence>
<dbReference type="Gene3D" id="1.10.10.60">
    <property type="entry name" value="Homeodomain-like"/>
    <property type="match status" value="1"/>
</dbReference>
<keyword evidence="2" id="KW-1185">Reference proteome</keyword>
<gene>
    <name evidence="1" type="ORF">GMARGA_LOCUS16421</name>
</gene>
<dbReference type="SUPFAM" id="SSF46689">
    <property type="entry name" value="Homeodomain-like"/>
    <property type="match status" value="1"/>
</dbReference>
<reference evidence="1 2" key="1">
    <citation type="submission" date="2021-06" db="EMBL/GenBank/DDBJ databases">
        <authorList>
            <person name="Kallberg Y."/>
            <person name="Tangrot J."/>
            <person name="Rosling A."/>
        </authorList>
    </citation>
    <scope>NUCLEOTIDE SEQUENCE [LARGE SCALE GENOMIC DNA]</scope>
    <source>
        <strain evidence="1 2">120-4 pot B 10/14</strain>
    </source>
</reference>
<proteinExistence type="predicted"/>
<dbReference type="EMBL" id="CAJVQB010011899">
    <property type="protein sequence ID" value="CAG8751310.1"/>
    <property type="molecule type" value="Genomic_DNA"/>
</dbReference>
<protein>
    <submittedName>
        <fullName evidence="1">39326_t:CDS:1</fullName>
    </submittedName>
</protein>
<organism evidence="1 2">
    <name type="scientific">Gigaspora margarita</name>
    <dbReference type="NCBI Taxonomy" id="4874"/>
    <lineage>
        <taxon>Eukaryota</taxon>
        <taxon>Fungi</taxon>
        <taxon>Fungi incertae sedis</taxon>
        <taxon>Mucoromycota</taxon>
        <taxon>Glomeromycotina</taxon>
        <taxon>Glomeromycetes</taxon>
        <taxon>Diversisporales</taxon>
        <taxon>Gigasporaceae</taxon>
        <taxon>Gigaspora</taxon>
    </lineage>
</organism>